<organism evidence="1 4">
    <name type="scientific">Adineta steineri</name>
    <dbReference type="NCBI Taxonomy" id="433720"/>
    <lineage>
        <taxon>Eukaryota</taxon>
        <taxon>Metazoa</taxon>
        <taxon>Spiralia</taxon>
        <taxon>Gnathifera</taxon>
        <taxon>Rotifera</taxon>
        <taxon>Eurotatoria</taxon>
        <taxon>Bdelloidea</taxon>
        <taxon>Adinetida</taxon>
        <taxon>Adinetidae</taxon>
        <taxon>Adineta</taxon>
    </lineage>
</organism>
<dbReference type="AlphaFoldDB" id="A0A815UB85"/>
<accession>A0A815UB85</accession>
<proteinExistence type="predicted"/>
<protein>
    <submittedName>
        <fullName evidence="1">Uncharacterized protein</fullName>
    </submittedName>
</protein>
<dbReference type="PANTHER" id="PTHR30613:SF1">
    <property type="entry name" value="DUF1479 DOMAIN PROTEIN (AFU_ORTHOLOGUE AFUA_5G09280)"/>
    <property type="match status" value="1"/>
</dbReference>
<evidence type="ECO:0000313" key="2">
    <source>
        <dbReference type="EMBL" id="CAF1649437.1"/>
    </source>
</evidence>
<dbReference type="SUPFAM" id="SSF51197">
    <property type="entry name" value="Clavaminate synthase-like"/>
    <property type="match status" value="1"/>
</dbReference>
<evidence type="ECO:0000313" key="3">
    <source>
        <dbReference type="Proteomes" id="UP000663832"/>
    </source>
</evidence>
<evidence type="ECO:0000313" key="1">
    <source>
        <dbReference type="EMBL" id="CAF1518428.1"/>
    </source>
</evidence>
<evidence type="ECO:0000313" key="4">
    <source>
        <dbReference type="Proteomes" id="UP000663877"/>
    </source>
</evidence>
<name>A0A815UB85_9BILA</name>
<dbReference type="Proteomes" id="UP000663832">
    <property type="component" value="Unassembled WGS sequence"/>
</dbReference>
<dbReference type="Proteomes" id="UP000663877">
    <property type="component" value="Unassembled WGS sequence"/>
</dbReference>
<sequence>PIHGGQSDSSVFYIPAAPLCDVNAEYLVRQRHSFEYGIPAPDFPGGKGESNHIGRATTKCVNTVEGKRTMGLEPFEIKPHMTSGEKETILHANTILNL</sequence>
<dbReference type="Pfam" id="PF07350">
    <property type="entry name" value="Gig2-like"/>
    <property type="match status" value="1"/>
</dbReference>
<dbReference type="InterPro" id="IPR027443">
    <property type="entry name" value="IPNS-like_sf"/>
</dbReference>
<dbReference type="Gene3D" id="2.60.120.330">
    <property type="entry name" value="B-lactam Antibiotic, Isopenicillin N Synthase, Chain"/>
    <property type="match status" value="1"/>
</dbReference>
<gene>
    <name evidence="1" type="ORF">BJG266_LOCUS44137</name>
    <name evidence="2" type="ORF">QVE165_LOCUS61082</name>
</gene>
<dbReference type="OrthoDB" id="8249012at2759"/>
<dbReference type="PANTHER" id="PTHR30613">
    <property type="entry name" value="UNCHARACTERIZED PROTEIN YBIU-RELATED"/>
    <property type="match status" value="1"/>
</dbReference>
<comment type="caution">
    <text evidence="1">The sequence shown here is derived from an EMBL/GenBank/DDBJ whole genome shotgun (WGS) entry which is preliminary data.</text>
</comment>
<keyword evidence="3" id="KW-1185">Reference proteome</keyword>
<feature type="non-terminal residue" evidence="1">
    <location>
        <position position="1"/>
    </location>
</feature>
<dbReference type="InterPro" id="IPR010856">
    <property type="entry name" value="Gig2-like"/>
</dbReference>
<reference evidence="1" key="1">
    <citation type="submission" date="2021-02" db="EMBL/GenBank/DDBJ databases">
        <authorList>
            <person name="Nowell W R."/>
        </authorList>
    </citation>
    <scope>NUCLEOTIDE SEQUENCE</scope>
</reference>
<dbReference type="EMBL" id="CAJNOM010003796">
    <property type="protein sequence ID" value="CAF1649437.1"/>
    <property type="molecule type" value="Genomic_DNA"/>
</dbReference>
<dbReference type="EMBL" id="CAJNOI010003442">
    <property type="protein sequence ID" value="CAF1518428.1"/>
    <property type="molecule type" value="Genomic_DNA"/>
</dbReference>